<name>A0AA86TDB6_9EUKA</name>
<dbReference type="EMBL" id="CAXDID020000478">
    <property type="protein sequence ID" value="CAL6095705.1"/>
    <property type="molecule type" value="Genomic_DNA"/>
</dbReference>
<evidence type="ECO:0000313" key="2">
    <source>
        <dbReference type="EMBL" id="CAL6095705.1"/>
    </source>
</evidence>
<evidence type="ECO:0000313" key="3">
    <source>
        <dbReference type="Proteomes" id="UP001642409"/>
    </source>
</evidence>
<keyword evidence="3" id="KW-1185">Reference proteome</keyword>
<gene>
    <name evidence="1" type="ORF">HINF_LOCUS2071</name>
    <name evidence="2" type="ORF">HINF_LOCUS68078</name>
</gene>
<accession>A0AA86TDB6</accession>
<reference evidence="1" key="1">
    <citation type="submission" date="2023-06" db="EMBL/GenBank/DDBJ databases">
        <authorList>
            <person name="Kurt Z."/>
        </authorList>
    </citation>
    <scope>NUCLEOTIDE SEQUENCE</scope>
</reference>
<dbReference type="AlphaFoldDB" id="A0AA86TDB6"/>
<protein>
    <submittedName>
        <fullName evidence="2">Hypothetical_protein</fullName>
    </submittedName>
</protein>
<sequence length="227" mass="26563">MLWDNTRSKLNADKKDKPFVELFSYDRKTNFQSNFHLQRNIPLQTYWITCFWVSKHIQHLKGCAYPMLRYQSSLPLILRLVVNETKIYKMSKQGGDEGGFMSIQNIYSSQTNQTSQVVRGRENLRAFDRFVVALRSIVLNTILKIIKPQNYQNQESDIILIQIISSFQLFILIMTRLQLIQPTTLPCLQGRCYFAYKGVSQLTYKGVPSCKTPLQASDKYHTFQPRF</sequence>
<dbReference type="EMBL" id="CATOUU010000050">
    <property type="protein sequence ID" value="CAI9914426.1"/>
    <property type="molecule type" value="Genomic_DNA"/>
</dbReference>
<organism evidence="1">
    <name type="scientific">Hexamita inflata</name>
    <dbReference type="NCBI Taxonomy" id="28002"/>
    <lineage>
        <taxon>Eukaryota</taxon>
        <taxon>Metamonada</taxon>
        <taxon>Diplomonadida</taxon>
        <taxon>Hexamitidae</taxon>
        <taxon>Hexamitinae</taxon>
        <taxon>Hexamita</taxon>
    </lineage>
</organism>
<comment type="caution">
    <text evidence="1">The sequence shown here is derived from an EMBL/GenBank/DDBJ whole genome shotgun (WGS) entry which is preliminary data.</text>
</comment>
<reference evidence="2 3" key="2">
    <citation type="submission" date="2024-07" db="EMBL/GenBank/DDBJ databases">
        <authorList>
            <person name="Akdeniz Z."/>
        </authorList>
    </citation>
    <scope>NUCLEOTIDE SEQUENCE [LARGE SCALE GENOMIC DNA]</scope>
</reference>
<dbReference type="Proteomes" id="UP001642409">
    <property type="component" value="Unassembled WGS sequence"/>
</dbReference>
<evidence type="ECO:0000313" key="1">
    <source>
        <dbReference type="EMBL" id="CAI9914426.1"/>
    </source>
</evidence>
<proteinExistence type="predicted"/>